<accession>A0A9Q1C3B0</accession>
<dbReference type="CDD" id="cd07387">
    <property type="entry name" value="MPP_PolD2_C"/>
    <property type="match status" value="1"/>
</dbReference>
<protein>
    <submittedName>
        <fullName evidence="7">DNA polymerase delta subunit 2</fullName>
    </submittedName>
</protein>
<sequence>MSEMPSKEPITFERPSSLYENLSSRFQLQDRNFQRQYAHLYCERLLTMRKNIVAGAKRKWGSDVIIRKLFELKNNEKCCIVGTFYKHMELKPNILQEISEEHNLIPQPKKDKYVSDSDTLILEDELQRICLVGNINIQKACTGMVAAVLGEEKESGKFHVEDTCFMHLNQPAPFPTLEEDRYIFFISGLGLGQEGKNLMGLQLMVDLITGQLGSQEEQEKYSKVIRVILAGDGLSYDTQDKTVLNTAKYLSRKVQATTVEGVKELDDVLTQLVSNVPVDIMPGEFDPTNGILPQQPLHRCMFPQANIYKTLNCVTNPYDAKVDGFRILGTSGQAITDIYQYTTNENRLEILEETLKTGHIAPTAPDTLACYPFLKEDPFILPEIPHVYFAGNQSKFESKLWEDEAGRKCLLLTIPRFSQTQSGVMLNLRTMEASAVVFSSEFMQ</sequence>
<dbReference type="GO" id="GO:0003677">
    <property type="term" value="F:DNA binding"/>
    <property type="evidence" value="ECO:0007669"/>
    <property type="project" value="InterPro"/>
</dbReference>
<dbReference type="GO" id="GO:0043625">
    <property type="term" value="C:delta DNA polymerase complex"/>
    <property type="evidence" value="ECO:0007669"/>
    <property type="project" value="TreeGrafter"/>
</dbReference>
<keyword evidence="4" id="KW-0539">Nucleus</keyword>
<dbReference type="OrthoDB" id="3763at2759"/>
<feature type="domain" description="DNA polymerase alpha/delta/epsilon subunit B" evidence="5">
    <location>
        <begin position="183"/>
        <end position="396"/>
    </location>
</feature>
<evidence type="ECO:0000256" key="1">
    <source>
        <dbReference type="ARBA" id="ARBA00004123"/>
    </source>
</evidence>
<reference evidence="7" key="1">
    <citation type="submission" date="2021-10" db="EMBL/GenBank/DDBJ databases">
        <title>Tropical sea cucumber genome reveals ecological adaptation and Cuvierian tubules defense mechanism.</title>
        <authorList>
            <person name="Chen T."/>
        </authorList>
    </citation>
    <scope>NUCLEOTIDE SEQUENCE</scope>
    <source>
        <strain evidence="7">Nanhai2018</strain>
        <tissue evidence="7">Muscle</tissue>
    </source>
</reference>
<dbReference type="InterPro" id="IPR024826">
    <property type="entry name" value="DNA_pol_delta/II_ssu"/>
</dbReference>
<dbReference type="InterPro" id="IPR007185">
    <property type="entry name" value="DNA_pol_a/d/e_bsu"/>
</dbReference>
<dbReference type="Proteomes" id="UP001152320">
    <property type="component" value="Chromosome 8"/>
</dbReference>
<name>A0A9Q1C3B0_HOLLE</name>
<keyword evidence="3" id="KW-0235">DNA replication</keyword>
<dbReference type="AlphaFoldDB" id="A0A9Q1C3B0"/>
<comment type="similarity">
    <text evidence="2">Belongs to the DNA polymerase delta/II small subunit family.</text>
</comment>
<comment type="subcellular location">
    <subcellularLocation>
        <location evidence="1">Nucleus</location>
    </subcellularLocation>
</comment>
<proteinExistence type="inferred from homology"/>
<dbReference type="Pfam" id="PF04042">
    <property type="entry name" value="DNA_pol_E_B"/>
    <property type="match status" value="1"/>
</dbReference>
<dbReference type="InterPro" id="IPR040663">
    <property type="entry name" value="DNA_pol_D_N"/>
</dbReference>
<dbReference type="InterPro" id="IPR041863">
    <property type="entry name" value="PolD2_C"/>
</dbReference>
<dbReference type="Gene3D" id="3.60.21.50">
    <property type="match status" value="2"/>
</dbReference>
<dbReference type="GO" id="GO:1902969">
    <property type="term" value="P:mitotic DNA replication"/>
    <property type="evidence" value="ECO:0007669"/>
    <property type="project" value="UniProtKB-ARBA"/>
</dbReference>
<feature type="domain" description="DNA polymerase delta subunit OB-fold" evidence="6">
    <location>
        <begin position="36"/>
        <end position="162"/>
    </location>
</feature>
<evidence type="ECO:0000256" key="2">
    <source>
        <dbReference type="ARBA" id="ARBA00006035"/>
    </source>
</evidence>
<dbReference type="EMBL" id="JAIZAY010000008">
    <property type="protein sequence ID" value="KAJ8037463.1"/>
    <property type="molecule type" value="Genomic_DNA"/>
</dbReference>
<organism evidence="7 8">
    <name type="scientific">Holothuria leucospilota</name>
    <name type="common">Black long sea cucumber</name>
    <name type="synonym">Mertensiothuria leucospilota</name>
    <dbReference type="NCBI Taxonomy" id="206669"/>
    <lineage>
        <taxon>Eukaryota</taxon>
        <taxon>Metazoa</taxon>
        <taxon>Echinodermata</taxon>
        <taxon>Eleutherozoa</taxon>
        <taxon>Echinozoa</taxon>
        <taxon>Holothuroidea</taxon>
        <taxon>Aspidochirotacea</taxon>
        <taxon>Aspidochirotida</taxon>
        <taxon>Holothuriidae</taxon>
        <taxon>Holothuria</taxon>
    </lineage>
</organism>
<dbReference type="GO" id="GO:0006271">
    <property type="term" value="P:DNA strand elongation involved in DNA replication"/>
    <property type="evidence" value="ECO:0007669"/>
    <property type="project" value="TreeGrafter"/>
</dbReference>
<dbReference type="PANTHER" id="PTHR10416:SF0">
    <property type="entry name" value="DNA POLYMERASE DELTA SUBUNIT 2"/>
    <property type="match status" value="1"/>
</dbReference>
<gene>
    <name evidence="7" type="ORF">HOLleu_18278</name>
</gene>
<evidence type="ECO:0000313" key="8">
    <source>
        <dbReference type="Proteomes" id="UP001152320"/>
    </source>
</evidence>
<comment type="caution">
    <text evidence="7">The sequence shown here is derived from an EMBL/GenBank/DDBJ whole genome shotgun (WGS) entry which is preliminary data.</text>
</comment>
<dbReference type="Pfam" id="PF18018">
    <property type="entry name" value="DNA_pol_D_N"/>
    <property type="match status" value="1"/>
</dbReference>
<dbReference type="FunFam" id="3.60.21.50:FF:000002">
    <property type="entry name" value="DNA polymerase delta small subunit"/>
    <property type="match status" value="1"/>
</dbReference>
<evidence type="ECO:0000259" key="5">
    <source>
        <dbReference type="Pfam" id="PF04042"/>
    </source>
</evidence>
<evidence type="ECO:0000259" key="6">
    <source>
        <dbReference type="Pfam" id="PF18018"/>
    </source>
</evidence>
<evidence type="ECO:0000256" key="4">
    <source>
        <dbReference type="ARBA" id="ARBA00023242"/>
    </source>
</evidence>
<keyword evidence="8" id="KW-1185">Reference proteome</keyword>
<dbReference type="PANTHER" id="PTHR10416">
    <property type="entry name" value="DNA POLYMERASE DELTA SUBUNIT 2"/>
    <property type="match status" value="1"/>
</dbReference>
<evidence type="ECO:0000313" key="7">
    <source>
        <dbReference type="EMBL" id="KAJ8037463.1"/>
    </source>
</evidence>
<evidence type="ECO:0000256" key="3">
    <source>
        <dbReference type="ARBA" id="ARBA00022705"/>
    </source>
</evidence>